<evidence type="ECO:0000313" key="1">
    <source>
        <dbReference type="EMBL" id="WXB18802.1"/>
    </source>
</evidence>
<organism evidence="1 2">
    <name type="scientific">Pendulispora albinea</name>
    <dbReference type="NCBI Taxonomy" id="2741071"/>
    <lineage>
        <taxon>Bacteria</taxon>
        <taxon>Pseudomonadati</taxon>
        <taxon>Myxococcota</taxon>
        <taxon>Myxococcia</taxon>
        <taxon>Myxococcales</taxon>
        <taxon>Sorangiineae</taxon>
        <taxon>Pendulisporaceae</taxon>
        <taxon>Pendulispora</taxon>
    </lineage>
</organism>
<dbReference type="Proteomes" id="UP001370348">
    <property type="component" value="Chromosome"/>
</dbReference>
<sequence>MRRSRLILGIATLASAIVGGVLWGCGDLLHSTDFQVADARPPGEPKPADFSKWNKGEAHQHAFKACMTLIACEGGFGGEVSGNAAGECLKNALSAYDVTVAPNRPVREKAHTYWDCLWRANTCTGGEDSVAACITDNKNNDGIGCPDSGSGKFRSCIPEVPSVRDVRAECRALGVPAQLESCAATGRTCGQLSTNEAVCVGPATGDGGACTVSACDGNRLRSCVDGGSGVYDHGVDCTSFGNKQCTNTDAGPACVSSGPPDGGKPETCEPTRAITCDGNVARGCPSGFVERYDCGSLGVYCLPSASAEGEGWDVSRACGMDINSECTIDDCEGDNLVLCLRGMKQKQSCSAFGLGACRKEKLSNDKMQATCGPPLAPNK</sequence>
<reference evidence="1 2" key="1">
    <citation type="submission" date="2021-12" db="EMBL/GenBank/DDBJ databases">
        <title>Discovery of the Pendulisporaceae a myxobacterial family with distinct sporulation behavior and unique specialized metabolism.</title>
        <authorList>
            <person name="Garcia R."/>
            <person name="Popoff A."/>
            <person name="Bader C.D."/>
            <person name="Loehr J."/>
            <person name="Walesch S."/>
            <person name="Walt C."/>
            <person name="Boldt J."/>
            <person name="Bunk B."/>
            <person name="Haeckl F.J.F.P.J."/>
            <person name="Gunesch A.P."/>
            <person name="Birkelbach J."/>
            <person name="Nuebel U."/>
            <person name="Pietschmann T."/>
            <person name="Bach T."/>
            <person name="Mueller R."/>
        </authorList>
    </citation>
    <scope>NUCLEOTIDE SEQUENCE [LARGE SCALE GENOMIC DNA]</scope>
    <source>
        <strain evidence="1 2">MSr11954</strain>
    </source>
</reference>
<accession>A0ABZ2M8H4</accession>
<dbReference type="EMBL" id="CP089984">
    <property type="protein sequence ID" value="WXB18802.1"/>
    <property type="molecule type" value="Genomic_DNA"/>
</dbReference>
<evidence type="ECO:0000313" key="2">
    <source>
        <dbReference type="Proteomes" id="UP001370348"/>
    </source>
</evidence>
<name>A0ABZ2M8H4_9BACT</name>
<keyword evidence="2" id="KW-1185">Reference proteome</keyword>
<protein>
    <submittedName>
        <fullName evidence="1">Uncharacterized protein</fullName>
    </submittedName>
</protein>
<dbReference type="RefSeq" id="WP_394828428.1">
    <property type="nucleotide sequence ID" value="NZ_CP089984.1"/>
</dbReference>
<proteinExistence type="predicted"/>
<gene>
    <name evidence="1" type="ORF">LZC94_16385</name>
</gene>